<keyword evidence="1" id="KW-0732">Signal</keyword>
<gene>
    <name evidence="2" type="ORF">skT53_09300</name>
</gene>
<dbReference type="KEGG" id="eff:skT53_09300"/>
<feature type="chain" id="PRO_5032963740" evidence="1">
    <location>
        <begin position="28"/>
        <end position="281"/>
    </location>
</feature>
<keyword evidence="3" id="KW-1185">Reference proteome</keyword>
<dbReference type="Proteomes" id="UP000593802">
    <property type="component" value="Chromosome"/>
</dbReference>
<dbReference type="RefSeq" id="WP_200760004.1">
    <property type="nucleotide sequence ID" value="NZ_AP023366.1"/>
</dbReference>
<sequence>MNRLVAGIMALCVSSVLLGGASGQASASPNANVVSSAETNTGPDIALQNWVNWIAAANSDFATWKGASVTCVLSEEDTAGGVSVWHVENEGRDLGYLVTADQNRILLEYSSQTPPPIMQNRAGGVYRYAGPGMHLYQATGQPKWVNLSNGETLPDGTPVAYRLPAGLKTAEDSVKTKPQQAANVKQETFQTDLNPDRGVAVMISHGTGNSQPFSTQQLADPQGGYLVYTALPKDYYSVWAVQARYSLDSGLSFLQVQDVFAATKAPIYVPDELSVSWVASK</sequence>
<dbReference type="EMBL" id="AP023366">
    <property type="protein sequence ID" value="BCJ85945.1"/>
    <property type="molecule type" value="Genomic_DNA"/>
</dbReference>
<organism evidence="2 3">
    <name type="scientific">Effusibacillus dendaii</name>
    <dbReference type="NCBI Taxonomy" id="2743772"/>
    <lineage>
        <taxon>Bacteria</taxon>
        <taxon>Bacillati</taxon>
        <taxon>Bacillota</taxon>
        <taxon>Bacilli</taxon>
        <taxon>Bacillales</taxon>
        <taxon>Alicyclobacillaceae</taxon>
        <taxon>Effusibacillus</taxon>
    </lineage>
</organism>
<name>A0A7I8D794_9BACL</name>
<dbReference type="AlphaFoldDB" id="A0A7I8D794"/>
<feature type="signal peptide" evidence="1">
    <location>
        <begin position="1"/>
        <end position="27"/>
    </location>
</feature>
<proteinExistence type="predicted"/>
<reference evidence="2 3" key="1">
    <citation type="submission" date="2020-08" db="EMBL/GenBank/DDBJ databases">
        <title>Complete Genome Sequence of Effusibacillus dendaii Strain skT53, Isolated from Farmland soil.</title>
        <authorList>
            <person name="Konishi T."/>
            <person name="Kawasaki H."/>
        </authorList>
    </citation>
    <scope>NUCLEOTIDE SEQUENCE [LARGE SCALE GENOMIC DNA]</scope>
    <source>
        <strain evidence="3">skT53</strain>
    </source>
</reference>
<accession>A0A7I8D794</accession>
<evidence type="ECO:0000313" key="2">
    <source>
        <dbReference type="EMBL" id="BCJ85945.1"/>
    </source>
</evidence>
<evidence type="ECO:0000256" key="1">
    <source>
        <dbReference type="SAM" id="SignalP"/>
    </source>
</evidence>
<protein>
    <submittedName>
        <fullName evidence="2">Uncharacterized protein</fullName>
    </submittedName>
</protein>
<evidence type="ECO:0000313" key="3">
    <source>
        <dbReference type="Proteomes" id="UP000593802"/>
    </source>
</evidence>